<feature type="compositionally biased region" description="Basic and acidic residues" evidence="1">
    <location>
        <begin position="102"/>
        <end position="115"/>
    </location>
</feature>
<dbReference type="Pfam" id="PF13638">
    <property type="entry name" value="PIN_4"/>
    <property type="match status" value="1"/>
</dbReference>
<evidence type="ECO:0000259" key="2">
    <source>
        <dbReference type="Pfam" id="PF13638"/>
    </source>
</evidence>
<dbReference type="STRING" id="1522189.A0A316VS78"/>
<organism evidence="3 4">
    <name type="scientific">Ceraceosorus guamensis</name>
    <dbReference type="NCBI Taxonomy" id="1522189"/>
    <lineage>
        <taxon>Eukaryota</taxon>
        <taxon>Fungi</taxon>
        <taxon>Dikarya</taxon>
        <taxon>Basidiomycota</taxon>
        <taxon>Ustilaginomycotina</taxon>
        <taxon>Exobasidiomycetes</taxon>
        <taxon>Ceraceosorales</taxon>
        <taxon>Ceraceosoraceae</taxon>
        <taxon>Ceraceosorus</taxon>
    </lineage>
</organism>
<feature type="compositionally biased region" description="Basic and acidic residues" evidence="1">
    <location>
        <begin position="42"/>
        <end position="57"/>
    </location>
</feature>
<accession>A0A316VS78</accession>
<feature type="compositionally biased region" description="Polar residues" evidence="1">
    <location>
        <begin position="297"/>
        <end position="306"/>
    </location>
</feature>
<protein>
    <recommendedName>
        <fullName evidence="2">PIN domain-containing protein</fullName>
    </recommendedName>
</protein>
<dbReference type="EMBL" id="KZ819417">
    <property type="protein sequence ID" value="PWN40456.1"/>
    <property type="molecule type" value="Genomic_DNA"/>
</dbReference>
<dbReference type="GeneID" id="37037581"/>
<feature type="region of interest" description="Disordered" evidence="1">
    <location>
        <begin position="87"/>
        <end position="140"/>
    </location>
</feature>
<feature type="compositionally biased region" description="Polar residues" evidence="1">
    <location>
        <begin position="129"/>
        <end position="138"/>
    </location>
</feature>
<keyword evidence="4" id="KW-1185">Reference proteome</keyword>
<feature type="region of interest" description="Disordered" evidence="1">
    <location>
        <begin position="20"/>
        <end position="59"/>
    </location>
</feature>
<dbReference type="InParanoid" id="A0A316VS78"/>
<dbReference type="OrthoDB" id="69928at2759"/>
<dbReference type="AlphaFoldDB" id="A0A316VS78"/>
<evidence type="ECO:0000313" key="4">
    <source>
        <dbReference type="Proteomes" id="UP000245783"/>
    </source>
</evidence>
<gene>
    <name evidence="3" type="ORF">IE81DRAFT_342724</name>
</gene>
<feature type="region of interest" description="Disordered" evidence="1">
    <location>
        <begin position="253"/>
        <end position="328"/>
    </location>
</feature>
<dbReference type="RefSeq" id="XP_025367616.1">
    <property type="nucleotide sequence ID" value="XM_025515711.1"/>
</dbReference>
<dbReference type="Gene3D" id="3.40.50.1010">
    <property type="entry name" value="5'-nuclease"/>
    <property type="match status" value="1"/>
</dbReference>
<feature type="compositionally biased region" description="Polar residues" evidence="1">
    <location>
        <begin position="256"/>
        <end position="280"/>
    </location>
</feature>
<sequence>MPPVPLTSVRLPPPVRAQIQAEEKHANESAQGAKKQGPARASGEERDAAVEPQEKSIKQKSLCQQMGALFLQHRVRQLEGQVDDLEYSRSASSSAPATARSLGREANTRPGEGRHSSTASKEPLRSSRGDSSATQPQSALFDHSRRASVKTYILDASVLIYSLRSVHDWLKTSDVRCIVPTEVVSTLDILKKGQHPLNAAARKATRFLEDRFASPAPDGSMPSAGLVPQATAPPSITLDEAELLREACAEADKQASPLQRTGNHVKSDTLVPNLTQSGATRRSFDSSKSKGSSTGSPTVRSPTFDSSGGPAAKRRSRGQNRSPRFDPMQLTAGSTLSLFDAPVWIRATLLCALSFLPGDAQLTVALPPPSLAAVTTSPQDSAAANSELPKHVERADGGITQAYAKAHGLDTHICSTSASWLQLEPGAMRNPLAVEIAAEGGDQVSAPDSDQTLHPADDFAAPALGLDLGSAPNFSKG</sequence>
<feature type="non-terminal residue" evidence="3">
    <location>
        <position position="477"/>
    </location>
</feature>
<proteinExistence type="predicted"/>
<reference evidence="3 4" key="1">
    <citation type="journal article" date="2018" name="Mol. Biol. Evol.">
        <title>Broad Genomic Sampling Reveals a Smut Pathogenic Ancestry of the Fungal Clade Ustilaginomycotina.</title>
        <authorList>
            <person name="Kijpornyongpan T."/>
            <person name="Mondo S.J."/>
            <person name="Barry K."/>
            <person name="Sandor L."/>
            <person name="Lee J."/>
            <person name="Lipzen A."/>
            <person name="Pangilinan J."/>
            <person name="LaButti K."/>
            <person name="Hainaut M."/>
            <person name="Henrissat B."/>
            <person name="Grigoriev I.V."/>
            <person name="Spatafora J.W."/>
            <person name="Aime M.C."/>
        </authorList>
    </citation>
    <scope>NUCLEOTIDE SEQUENCE [LARGE SCALE GENOMIC DNA]</scope>
    <source>
        <strain evidence="3 4">MCA 4658</strain>
    </source>
</reference>
<name>A0A316VS78_9BASI</name>
<evidence type="ECO:0000313" key="3">
    <source>
        <dbReference type="EMBL" id="PWN40456.1"/>
    </source>
</evidence>
<feature type="domain" description="PIN" evidence="2">
    <location>
        <begin position="152"/>
        <end position="214"/>
    </location>
</feature>
<feature type="compositionally biased region" description="Low complexity" evidence="1">
    <location>
        <begin position="88"/>
        <end position="101"/>
    </location>
</feature>
<evidence type="ECO:0000256" key="1">
    <source>
        <dbReference type="SAM" id="MobiDB-lite"/>
    </source>
</evidence>
<dbReference type="InterPro" id="IPR002716">
    <property type="entry name" value="PIN_dom"/>
</dbReference>
<dbReference type="Proteomes" id="UP000245783">
    <property type="component" value="Unassembled WGS sequence"/>
</dbReference>